<evidence type="ECO:0000313" key="4">
    <source>
        <dbReference type="Proteomes" id="UP000276407"/>
    </source>
</evidence>
<keyword evidence="3" id="KW-1185">Reference proteome</keyword>
<evidence type="ECO:0000313" key="3">
    <source>
        <dbReference type="Proteomes" id="UP000231919"/>
    </source>
</evidence>
<dbReference type="EMBL" id="CP033614">
    <property type="protein sequence ID" value="AYV55559.1"/>
    <property type="molecule type" value="Genomic_DNA"/>
</dbReference>
<reference evidence="2 3" key="1">
    <citation type="submission" date="2017-07" db="EMBL/GenBank/DDBJ databases">
        <title>Leptospira spp. isolated from tropical soils.</title>
        <authorList>
            <person name="Thibeaux R."/>
            <person name="Iraola G."/>
            <person name="Ferres I."/>
            <person name="Bierque E."/>
            <person name="Girault D."/>
            <person name="Soupe-Gilbert M.-E."/>
            <person name="Picardeau M."/>
            <person name="Goarant C."/>
        </authorList>
    </citation>
    <scope>NUCLEOTIDE SEQUENCE [LARGE SCALE GENOMIC DNA]</scope>
    <source>
        <strain evidence="2 3">JW2-C-B1</strain>
    </source>
</reference>
<dbReference type="Proteomes" id="UP000276407">
    <property type="component" value="Chromosome 1"/>
</dbReference>
<gene>
    <name evidence="2" type="ORF">CH378_13090</name>
    <name evidence="1" type="ORF">EFP84_08585</name>
</gene>
<evidence type="ECO:0000313" key="2">
    <source>
        <dbReference type="EMBL" id="PJZ29357.1"/>
    </source>
</evidence>
<accession>A0A5F1XRK2</accession>
<proteinExistence type="predicted"/>
<organism evidence="1 4">
    <name type="scientific">Leptospira kmetyi</name>
    <dbReference type="NCBI Taxonomy" id="408139"/>
    <lineage>
        <taxon>Bacteria</taxon>
        <taxon>Pseudomonadati</taxon>
        <taxon>Spirochaetota</taxon>
        <taxon>Spirochaetia</taxon>
        <taxon>Leptospirales</taxon>
        <taxon>Leptospiraceae</taxon>
        <taxon>Leptospira</taxon>
    </lineage>
</organism>
<dbReference type="InterPro" id="IPR023375">
    <property type="entry name" value="ADC_dom_sf"/>
</dbReference>
<dbReference type="AlphaFoldDB" id="A0A5F1XRK2"/>
<dbReference type="KEGG" id="lkm:EFP84_08585"/>
<dbReference type="RefSeq" id="WP_100755758.1">
    <property type="nucleotide sequence ID" value="NZ_CP033614.1"/>
</dbReference>
<dbReference type="PANTHER" id="PTHR39186:SF1">
    <property type="entry name" value="DUF2071 DOMAIN-CONTAINING PROTEIN"/>
    <property type="match status" value="1"/>
</dbReference>
<dbReference type="SUPFAM" id="SSF160104">
    <property type="entry name" value="Acetoacetate decarboxylase-like"/>
    <property type="match status" value="1"/>
</dbReference>
<dbReference type="EMBL" id="NPDP01000023">
    <property type="protein sequence ID" value="PJZ29357.1"/>
    <property type="molecule type" value="Genomic_DNA"/>
</dbReference>
<dbReference type="PANTHER" id="PTHR39186">
    <property type="entry name" value="DUF2071 FAMILY PROTEIN"/>
    <property type="match status" value="1"/>
</dbReference>
<reference evidence="1 4" key="2">
    <citation type="submission" date="2018-11" db="EMBL/GenBank/DDBJ databases">
        <title>Complete genome sequence of Leptospira kmetyi isolate LS 001/16 from soil sample associated with a leptospirosis patient in Kelantan.</title>
        <authorList>
            <person name="Muhammad Yusoff F."/>
            <person name="Muhammad Yusoff S."/>
            <person name="Ahmad M.N."/>
            <person name="Yusof N.Y."/>
            <person name="Aziah I."/>
        </authorList>
    </citation>
    <scope>NUCLEOTIDE SEQUENCE [LARGE SCALE GENOMIC DNA]</scope>
    <source>
        <strain evidence="1 4">LS 001/16</strain>
    </source>
</reference>
<evidence type="ECO:0000313" key="1">
    <source>
        <dbReference type="EMBL" id="AYV55559.1"/>
    </source>
</evidence>
<sequence>MNSASLSYILSQTAHRPWPLPTTKPFMIQYWEELAFLHWEIPQKFLEEILPKGLEADTYQGKAYIGLVPFRMKGVRPMYLPPLPWISTFPELNVRTYVKSRGKDSKPGVYFFSLDADNRLVVEIARNFFHLPYLNADIKLKTNKTRKEFLCLRKDRRANPGEFNATYEPASEVYHSSPGTLEHWLTERYCLYSNDSQGRIYRGEVHHLPWPLQKAEYAVRQNTILESHKIPLLSSAPLVHYSDSIKVALFPLVQAS</sequence>
<protein>
    <submittedName>
        <fullName evidence="1">DUF2071 domain-containing protein</fullName>
    </submittedName>
</protein>
<name>A0A5F1XRK2_9LEPT</name>
<dbReference type="InterPro" id="IPR018644">
    <property type="entry name" value="DUF2071"/>
</dbReference>
<dbReference type="Pfam" id="PF09844">
    <property type="entry name" value="DUF2071"/>
    <property type="match status" value="1"/>
</dbReference>
<dbReference type="Proteomes" id="UP000231919">
    <property type="component" value="Unassembled WGS sequence"/>
</dbReference>